<keyword evidence="1" id="KW-0732">Signal</keyword>
<dbReference type="AlphaFoldDB" id="A0A4Q7U195"/>
<sequence>MVGRRRAALACGSLLGVVALTTAAYFTDFADITTHIDGSGNSFDIVVAGSIDPKWAPAPTEWAQATEEPFLVDLGTDGSLAPGTSRTVRVAVKNASPKLGADIQLVLRDPDPQGTATDPVTGGFVELFDQLEFEVFENDELLLHSDGAQDEAGRTVVWSRALPSTDVRVLDVKVTLPRDVDDRWQRAGTQLQFGFEAVGK</sequence>
<dbReference type="OrthoDB" id="4990107at2"/>
<dbReference type="EMBL" id="SHKI01000004">
    <property type="protein sequence ID" value="RZT66132.1"/>
    <property type="molecule type" value="Genomic_DNA"/>
</dbReference>
<protein>
    <recommendedName>
        <fullName evidence="4">Ribosomally synthesized peptide with SipW-like signal peptide</fullName>
    </recommendedName>
</protein>
<gene>
    <name evidence="2" type="ORF">EV139_1558</name>
</gene>
<evidence type="ECO:0008006" key="4">
    <source>
        <dbReference type="Google" id="ProtNLM"/>
    </source>
</evidence>
<proteinExistence type="predicted"/>
<dbReference type="Proteomes" id="UP000291832">
    <property type="component" value="Unassembled WGS sequence"/>
</dbReference>
<feature type="chain" id="PRO_5038990986" description="Ribosomally synthesized peptide with SipW-like signal peptide" evidence="1">
    <location>
        <begin position="24"/>
        <end position="200"/>
    </location>
</feature>
<dbReference type="RefSeq" id="WP_130453746.1">
    <property type="nucleotide sequence ID" value="NZ_QYAG01000001.1"/>
</dbReference>
<evidence type="ECO:0000256" key="1">
    <source>
        <dbReference type="SAM" id="SignalP"/>
    </source>
</evidence>
<comment type="caution">
    <text evidence="2">The sequence shown here is derived from an EMBL/GenBank/DDBJ whole genome shotgun (WGS) entry which is preliminary data.</text>
</comment>
<feature type="signal peptide" evidence="1">
    <location>
        <begin position="1"/>
        <end position="23"/>
    </location>
</feature>
<keyword evidence="3" id="KW-1185">Reference proteome</keyword>
<evidence type="ECO:0000313" key="2">
    <source>
        <dbReference type="EMBL" id="RZT66132.1"/>
    </source>
</evidence>
<name>A0A4Q7U195_9MICO</name>
<evidence type="ECO:0000313" key="3">
    <source>
        <dbReference type="Proteomes" id="UP000291832"/>
    </source>
</evidence>
<organism evidence="2 3">
    <name type="scientific">Leucobacter luti</name>
    <dbReference type="NCBI Taxonomy" id="340320"/>
    <lineage>
        <taxon>Bacteria</taxon>
        <taxon>Bacillati</taxon>
        <taxon>Actinomycetota</taxon>
        <taxon>Actinomycetes</taxon>
        <taxon>Micrococcales</taxon>
        <taxon>Microbacteriaceae</taxon>
        <taxon>Leucobacter</taxon>
    </lineage>
</organism>
<reference evidence="2 3" key="1">
    <citation type="journal article" date="2015" name="Stand. Genomic Sci.">
        <title>Genomic Encyclopedia of Bacterial and Archaeal Type Strains, Phase III: the genomes of soil and plant-associated and newly described type strains.</title>
        <authorList>
            <person name="Whitman W.B."/>
            <person name="Woyke T."/>
            <person name="Klenk H.P."/>
            <person name="Zhou Y."/>
            <person name="Lilburn T.G."/>
            <person name="Beck B.J."/>
            <person name="De Vos P."/>
            <person name="Vandamme P."/>
            <person name="Eisen J.A."/>
            <person name="Garrity G."/>
            <person name="Hugenholtz P."/>
            <person name="Kyrpides N.C."/>
        </authorList>
    </citation>
    <scope>NUCLEOTIDE SEQUENCE [LARGE SCALE GENOMIC DNA]</scope>
    <source>
        <strain evidence="2 3">RF6</strain>
    </source>
</reference>
<accession>A0A4Q7U195</accession>